<gene>
    <name evidence="2" type="ORF">I568_01193</name>
</gene>
<name>S0KI72_9ENTE</name>
<dbReference type="PATRIC" id="fig|1121865.3.peg.588"/>
<accession>S0KI72</accession>
<keyword evidence="3" id="KW-1185">Reference proteome</keyword>
<evidence type="ECO:0000313" key="3">
    <source>
        <dbReference type="Proteomes" id="UP000014113"/>
    </source>
</evidence>
<dbReference type="InterPro" id="IPR024760">
    <property type="entry name" value="HTH_dom_conjug_TS-like"/>
</dbReference>
<dbReference type="AlphaFoldDB" id="S0KI72"/>
<evidence type="ECO:0000313" key="2">
    <source>
        <dbReference type="EMBL" id="EOW84697.1"/>
    </source>
</evidence>
<sequence>MKNNVMNLPLSVIEEAITGDRESIDTIIEQYSMLINTYSTRKVAGTNEYRLDSYMKSSIEVELIAAILKFEIRR</sequence>
<reference evidence="2 3" key="1">
    <citation type="submission" date="2013-03" db="EMBL/GenBank/DDBJ databases">
        <title>The Genome Sequence of Enterococcus columbae ATCC_51263 (PacBio/Illumina hybrid assembly).</title>
        <authorList>
            <consortium name="The Broad Institute Genomics Platform"/>
            <consortium name="The Broad Institute Genome Sequencing Center for Infectious Disease"/>
            <person name="Earl A."/>
            <person name="Russ C."/>
            <person name="Gilmore M."/>
            <person name="Surin D."/>
            <person name="Walker B."/>
            <person name="Young S."/>
            <person name="Zeng Q."/>
            <person name="Gargeya S."/>
            <person name="Fitzgerald M."/>
            <person name="Haas B."/>
            <person name="Abouelleil A."/>
            <person name="Allen A.W."/>
            <person name="Alvarado L."/>
            <person name="Arachchi H.M."/>
            <person name="Berlin A.M."/>
            <person name="Chapman S.B."/>
            <person name="Gainer-Dewar J."/>
            <person name="Goldberg J."/>
            <person name="Griggs A."/>
            <person name="Gujja S."/>
            <person name="Hansen M."/>
            <person name="Howarth C."/>
            <person name="Imamovic A."/>
            <person name="Ireland A."/>
            <person name="Larimer J."/>
            <person name="McCowan C."/>
            <person name="Murphy C."/>
            <person name="Pearson M."/>
            <person name="Poon T.W."/>
            <person name="Priest M."/>
            <person name="Roberts A."/>
            <person name="Saif S."/>
            <person name="Shea T."/>
            <person name="Sisk P."/>
            <person name="Sykes S."/>
            <person name="Wortman J."/>
            <person name="Nusbaum C."/>
            <person name="Birren B."/>
        </authorList>
    </citation>
    <scope>NUCLEOTIDE SEQUENCE [LARGE SCALE GENOMIC DNA]</scope>
    <source>
        <strain evidence="2 3">ATCC 51263</strain>
    </source>
</reference>
<dbReference type="Proteomes" id="UP000014113">
    <property type="component" value="Unassembled WGS sequence"/>
</dbReference>
<protein>
    <recommendedName>
        <fullName evidence="1">Helix-turn-helix conjugative transposon-like domain-containing protein</fullName>
    </recommendedName>
</protein>
<dbReference type="RefSeq" id="WP_016182758.1">
    <property type="nucleotide sequence ID" value="NZ_JXKI01000006.1"/>
</dbReference>
<dbReference type="OrthoDB" id="9801453at2"/>
<dbReference type="EMBL" id="ASWJ01000004">
    <property type="protein sequence ID" value="EOW84697.1"/>
    <property type="molecule type" value="Genomic_DNA"/>
</dbReference>
<comment type="caution">
    <text evidence="2">The sequence shown here is derived from an EMBL/GenBank/DDBJ whole genome shotgun (WGS) entry which is preliminary data.</text>
</comment>
<dbReference type="Pfam" id="PF12645">
    <property type="entry name" value="HTH_16"/>
    <property type="match status" value="1"/>
</dbReference>
<proteinExistence type="predicted"/>
<feature type="domain" description="Helix-turn-helix conjugative transposon-like" evidence="1">
    <location>
        <begin position="11"/>
        <end position="71"/>
    </location>
</feature>
<organism evidence="2 3">
    <name type="scientific">Enterococcus columbae DSM 7374 = ATCC 51263</name>
    <dbReference type="NCBI Taxonomy" id="1121865"/>
    <lineage>
        <taxon>Bacteria</taxon>
        <taxon>Bacillati</taxon>
        <taxon>Bacillota</taxon>
        <taxon>Bacilli</taxon>
        <taxon>Lactobacillales</taxon>
        <taxon>Enterococcaceae</taxon>
        <taxon>Enterococcus</taxon>
    </lineage>
</organism>
<evidence type="ECO:0000259" key="1">
    <source>
        <dbReference type="Pfam" id="PF12645"/>
    </source>
</evidence>